<dbReference type="PROSITE" id="PS51385">
    <property type="entry name" value="YJEF_N"/>
    <property type="match status" value="1"/>
</dbReference>
<dbReference type="GO" id="GO:0110051">
    <property type="term" value="P:metabolite repair"/>
    <property type="evidence" value="ECO:0007669"/>
    <property type="project" value="TreeGrafter"/>
</dbReference>
<comment type="function">
    <text evidence="14 19">Bifunctional enzyme that catalyzes the epimerization of the S- and R-forms of NAD(P)HX and the dehydration of the S-form of NAD(P)HX at the expense of ADP, which is converted to AMP. This allows the repair of both epimers of NAD(P)HX, a damaged form of NAD(P)H that is a result of enzymatic or heat-dependent hydration.</text>
</comment>
<feature type="domain" description="YjeF N-terminal" evidence="21">
    <location>
        <begin position="16"/>
        <end position="218"/>
    </location>
</feature>
<dbReference type="Gene3D" id="3.40.1190.20">
    <property type="match status" value="1"/>
</dbReference>
<evidence type="ECO:0000256" key="13">
    <source>
        <dbReference type="ARBA" id="ARBA00023268"/>
    </source>
</evidence>
<keyword evidence="13" id="KW-0511">Multifunctional enzyme</keyword>
<feature type="binding site" evidence="17">
    <location>
        <position position="436"/>
    </location>
    <ligand>
        <name>AMP</name>
        <dbReference type="ChEBI" id="CHEBI:456215"/>
    </ligand>
</feature>
<evidence type="ECO:0000256" key="14">
    <source>
        <dbReference type="ARBA" id="ARBA00025153"/>
    </source>
</evidence>
<dbReference type="EC" id="4.2.1.136" evidence="19"/>
<name>A0A7V1GD47_9GAMM</name>
<comment type="caution">
    <text evidence="22">The sequence shown here is derived from an EMBL/GenBank/DDBJ whole genome shotgun (WGS) entry which is preliminary data.</text>
</comment>
<dbReference type="EC" id="5.1.99.6" evidence="19"/>
<dbReference type="Pfam" id="PF03853">
    <property type="entry name" value="YjeF_N"/>
    <property type="match status" value="1"/>
</dbReference>
<evidence type="ECO:0000256" key="17">
    <source>
        <dbReference type="HAMAP-Rule" id="MF_01965"/>
    </source>
</evidence>
<feature type="binding site" evidence="18">
    <location>
        <begin position="132"/>
        <end position="138"/>
    </location>
    <ligand>
        <name>(6S)-NADPHX</name>
        <dbReference type="ChEBI" id="CHEBI:64076"/>
    </ligand>
</feature>
<dbReference type="InterPro" id="IPR000631">
    <property type="entry name" value="CARKD"/>
</dbReference>
<evidence type="ECO:0000256" key="7">
    <source>
        <dbReference type="ARBA" id="ARBA00022840"/>
    </source>
</evidence>
<comment type="subunit">
    <text evidence="17">Homotetramer.</text>
</comment>
<dbReference type="InterPro" id="IPR017953">
    <property type="entry name" value="Carbohydrate_kinase_pred_CS"/>
</dbReference>
<feature type="binding site" evidence="17">
    <location>
        <position position="319"/>
    </location>
    <ligand>
        <name>(6S)-NADPHX</name>
        <dbReference type="ChEBI" id="CHEBI:64076"/>
    </ligand>
</feature>
<comment type="function">
    <text evidence="17">Catalyzes the dehydration of the S-form of NAD(P)HX at the expense of ADP, which is converted to AMP. Together with NAD(P)HX epimerase, which catalyzes the epimerization of the S- and R-forms, the enzyme allows the repair of both epimers of NAD(P)HX, a damaged form of NAD(P)H that is a result of enzymatic or heat-dependent hydration.</text>
</comment>
<dbReference type="CDD" id="cd01171">
    <property type="entry name" value="YXKO-related"/>
    <property type="match status" value="1"/>
</dbReference>
<comment type="similarity">
    <text evidence="18">Belongs to the NnrE/AIBP family.</text>
</comment>
<evidence type="ECO:0000256" key="9">
    <source>
        <dbReference type="ARBA" id="ARBA00022958"/>
    </source>
</evidence>
<dbReference type="EMBL" id="DRGM01000027">
    <property type="protein sequence ID" value="HEA15293.1"/>
    <property type="molecule type" value="Genomic_DNA"/>
</dbReference>
<keyword evidence="12 17" id="KW-0456">Lyase</keyword>
<evidence type="ECO:0000256" key="8">
    <source>
        <dbReference type="ARBA" id="ARBA00022857"/>
    </source>
</evidence>
<evidence type="ECO:0000256" key="10">
    <source>
        <dbReference type="ARBA" id="ARBA00023027"/>
    </source>
</evidence>
<dbReference type="GO" id="GO:0046872">
    <property type="term" value="F:metal ion binding"/>
    <property type="evidence" value="ECO:0007669"/>
    <property type="project" value="UniProtKB-UniRule"/>
</dbReference>
<evidence type="ECO:0000256" key="3">
    <source>
        <dbReference type="ARBA" id="ARBA00006001"/>
    </source>
</evidence>
<comment type="similarity">
    <text evidence="4 19">In the C-terminal section; belongs to the NnrD/CARKD family.</text>
</comment>
<evidence type="ECO:0000256" key="2">
    <source>
        <dbReference type="ARBA" id="ARBA00000909"/>
    </source>
</evidence>
<dbReference type="AlphaFoldDB" id="A0A7V1GD47"/>
<dbReference type="NCBIfam" id="TIGR00196">
    <property type="entry name" value="yjeF_cterm"/>
    <property type="match status" value="1"/>
</dbReference>
<dbReference type="InterPro" id="IPR004443">
    <property type="entry name" value="YjeF_N_dom"/>
</dbReference>
<dbReference type="InterPro" id="IPR029056">
    <property type="entry name" value="Ribokinase-like"/>
</dbReference>
<dbReference type="HAMAP" id="MF_01966">
    <property type="entry name" value="NADHX_epimerase"/>
    <property type="match status" value="1"/>
</dbReference>
<dbReference type="Gene3D" id="3.40.50.10260">
    <property type="entry name" value="YjeF N-terminal domain"/>
    <property type="match status" value="1"/>
</dbReference>
<evidence type="ECO:0000256" key="15">
    <source>
        <dbReference type="ARBA" id="ARBA00048238"/>
    </source>
</evidence>
<dbReference type="HAMAP" id="MF_01965">
    <property type="entry name" value="NADHX_dehydratase"/>
    <property type="match status" value="1"/>
</dbReference>
<comment type="catalytic activity">
    <reaction evidence="2 18 19">
        <text>(6R)-NADPHX = (6S)-NADPHX</text>
        <dbReference type="Rhea" id="RHEA:32227"/>
        <dbReference type="ChEBI" id="CHEBI:64076"/>
        <dbReference type="ChEBI" id="CHEBI:64077"/>
        <dbReference type="EC" id="5.1.99.6"/>
    </reaction>
</comment>
<evidence type="ECO:0000256" key="6">
    <source>
        <dbReference type="ARBA" id="ARBA00022741"/>
    </source>
</evidence>
<feature type="domain" description="YjeF C-terminal" evidence="20">
    <location>
        <begin position="227"/>
        <end position="496"/>
    </location>
</feature>
<evidence type="ECO:0000259" key="20">
    <source>
        <dbReference type="PROSITE" id="PS51383"/>
    </source>
</evidence>
<dbReference type="SUPFAM" id="SSF64153">
    <property type="entry name" value="YjeF N-terminal domain-like"/>
    <property type="match status" value="1"/>
</dbReference>
<keyword evidence="10 17" id="KW-0520">NAD</keyword>
<feature type="binding site" evidence="17">
    <location>
        <position position="437"/>
    </location>
    <ligand>
        <name>(6S)-NADPHX</name>
        <dbReference type="ChEBI" id="CHEBI:64076"/>
    </ligand>
</feature>
<sequence length="496" mass="51767">MQNQGLAQQLFLAQQVRQHEAKAAALAGVSMFTLMERAGHAVFSQCIEHVPNAQRYFILVGYGNNAGDGYIVASLAKQAGKEVVVLAADTGKCLSGDALTAQQRWQALGGEVESYTQGRLNNADIIIDGLLGTGINSQVRGPFLTMIEDANAQPSTIVAIDLPSGIDADTGLPLGIAIQADITVTFVGIKQGLVTGAGRSAAGKLVFNDLGIAEPFAKLANASATLINITSFKPLAARSRNSQKGNHGKLLCVGGNQGTSGAIRLSSEAALRTGAAMVRVYTHQSSVHVVSSGRPELMVSCDSLSAALDWANCVIIGPGLGQDSWAQTTFQQAIQYCLANNLPLVIDADGLNLLAKHSLEYRLKNCIITPHAGEASRLMQVSIAEIEANRFHSATALAKRYTSTCVLKGAGSLIANGQQTWLCENGNPALAVGGSGDVLTGIIGALLAQGLAADQAACYGVTLHAKAADILAEREGERGMLPSDLFAIVRQLINGK</sequence>
<feature type="binding site" evidence="18">
    <location>
        <position position="128"/>
    </location>
    <ligand>
        <name>K(+)</name>
        <dbReference type="ChEBI" id="CHEBI:29103"/>
    </ligand>
</feature>
<dbReference type="GO" id="GO:0052856">
    <property type="term" value="F:NAD(P)HX epimerase activity"/>
    <property type="evidence" value="ECO:0007669"/>
    <property type="project" value="UniProtKB-UniRule"/>
</dbReference>
<dbReference type="InterPro" id="IPR030677">
    <property type="entry name" value="Nnr"/>
</dbReference>
<accession>A0A7V1GD47</accession>
<evidence type="ECO:0000259" key="21">
    <source>
        <dbReference type="PROSITE" id="PS51385"/>
    </source>
</evidence>
<evidence type="ECO:0000256" key="1">
    <source>
        <dbReference type="ARBA" id="ARBA00000013"/>
    </source>
</evidence>
<gene>
    <name evidence="17" type="primary">nnrD</name>
    <name evidence="18" type="synonym">nnrE</name>
    <name evidence="22" type="ORF">ENH88_02325</name>
</gene>
<feature type="binding site" evidence="17">
    <location>
        <position position="371"/>
    </location>
    <ligand>
        <name>(6S)-NADPHX</name>
        <dbReference type="ChEBI" id="CHEBI:64076"/>
    </ligand>
</feature>
<dbReference type="PANTHER" id="PTHR12592:SF0">
    <property type="entry name" value="ATP-DEPENDENT (S)-NAD(P)H-HYDRATE DEHYDRATASE"/>
    <property type="match status" value="1"/>
</dbReference>
<comment type="similarity">
    <text evidence="3 19">In the N-terminal section; belongs to the NnrE/AIBP family.</text>
</comment>
<dbReference type="Pfam" id="PF01256">
    <property type="entry name" value="Carb_kinase"/>
    <property type="match status" value="1"/>
</dbReference>
<dbReference type="GO" id="GO:0052855">
    <property type="term" value="F:ADP-dependent NAD(P)H-hydrate dehydratase activity"/>
    <property type="evidence" value="ECO:0007669"/>
    <property type="project" value="UniProtKB-UniRule"/>
</dbReference>
<dbReference type="PROSITE" id="PS51383">
    <property type="entry name" value="YJEF_C_3"/>
    <property type="match status" value="1"/>
</dbReference>
<keyword evidence="9 18" id="KW-0630">Potassium</keyword>
<dbReference type="RefSeq" id="WP_304179015.1">
    <property type="nucleotide sequence ID" value="NZ_DRGM01000027.1"/>
</dbReference>
<proteinExistence type="inferred from homology"/>
<keyword evidence="8 17" id="KW-0521">NADP</keyword>
<evidence type="ECO:0000256" key="11">
    <source>
        <dbReference type="ARBA" id="ARBA00023235"/>
    </source>
</evidence>
<dbReference type="InterPro" id="IPR036652">
    <property type="entry name" value="YjeF_N_dom_sf"/>
</dbReference>
<feature type="binding site" evidence="18">
    <location>
        <position position="161"/>
    </location>
    <ligand>
        <name>(6S)-NADPHX</name>
        <dbReference type="ChEBI" id="CHEBI:64076"/>
    </ligand>
</feature>
<comment type="function">
    <text evidence="18">Catalyzes the epimerization of the S- and R-forms of NAD(P)HX, a damaged form of NAD(P)H that is a result of enzymatic or heat-dependent hydration. This is a prerequisite for the S-specific NAD(P)H-hydrate dehydratase to allow the repair of both epimers of NAD(P)HX.</text>
</comment>
<evidence type="ECO:0000256" key="18">
    <source>
        <dbReference type="HAMAP-Rule" id="MF_01966"/>
    </source>
</evidence>
<comment type="catalytic activity">
    <reaction evidence="1 18 19">
        <text>(6R)-NADHX = (6S)-NADHX</text>
        <dbReference type="Rhea" id="RHEA:32215"/>
        <dbReference type="ChEBI" id="CHEBI:64074"/>
        <dbReference type="ChEBI" id="CHEBI:64075"/>
        <dbReference type="EC" id="5.1.99.6"/>
    </reaction>
</comment>
<keyword evidence="11 18" id="KW-0413">Isomerase</keyword>
<evidence type="ECO:0000256" key="19">
    <source>
        <dbReference type="PIRNR" id="PIRNR017184"/>
    </source>
</evidence>
<evidence type="ECO:0000313" key="22">
    <source>
        <dbReference type="EMBL" id="HEA15293.1"/>
    </source>
</evidence>
<reference evidence="22" key="1">
    <citation type="journal article" date="2020" name="mSystems">
        <title>Genome- and Community-Level Interaction Insights into Carbon Utilization and Element Cycling Functions of Hydrothermarchaeota in Hydrothermal Sediment.</title>
        <authorList>
            <person name="Zhou Z."/>
            <person name="Liu Y."/>
            <person name="Xu W."/>
            <person name="Pan J."/>
            <person name="Luo Z.H."/>
            <person name="Li M."/>
        </authorList>
    </citation>
    <scope>NUCLEOTIDE SEQUENCE [LARGE SCALE GENOMIC DNA]</scope>
    <source>
        <strain evidence="22">HyVt-346</strain>
    </source>
</reference>
<dbReference type="Proteomes" id="UP000886188">
    <property type="component" value="Unassembled WGS sequence"/>
</dbReference>
<keyword evidence="7 17" id="KW-0067">ATP-binding</keyword>
<dbReference type="PIRSF" id="PIRSF017184">
    <property type="entry name" value="Nnr"/>
    <property type="match status" value="1"/>
</dbReference>
<comment type="cofactor">
    <cofactor evidence="18 19">
        <name>K(+)</name>
        <dbReference type="ChEBI" id="CHEBI:29103"/>
    </cofactor>
    <text evidence="18 19">Binds 1 potassium ion per subunit.</text>
</comment>
<evidence type="ECO:0000256" key="16">
    <source>
        <dbReference type="ARBA" id="ARBA00049209"/>
    </source>
</evidence>
<feature type="binding site" evidence="17">
    <location>
        <begin position="408"/>
        <end position="412"/>
    </location>
    <ligand>
        <name>AMP</name>
        <dbReference type="ChEBI" id="CHEBI:456215"/>
    </ligand>
</feature>
<dbReference type="GO" id="GO:0046496">
    <property type="term" value="P:nicotinamide nucleotide metabolic process"/>
    <property type="evidence" value="ECO:0007669"/>
    <property type="project" value="UniProtKB-UniRule"/>
</dbReference>
<keyword evidence="6 17" id="KW-0547">Nucleotide-binding</keyword>
<evidence type="ECO:0000256" key="12">
    <source>
        <dbReference type="ARBA" id="ARBA00023239"/>
    </source>
</evidence>
<comment type="cofactor">
    <cofactor evidence="17">
        <name>Mg(2+)</name>
        <dbReference type="ChEBI" id="CHEBI:18420"/>
    </cofactor>
</comment>
<comment type="catalytic activity">
    <reaction evidence="16 17 19">
        <text>(6S)-NADPHX + ADP = AMP + phosphate + NADPH + H(+)</text>
        <dbReference type="Rhea" id="RHEA:32235"/>
        <dbReference type="ChEBI" id="CHEBI:15378"/>
        <dbReference type="ChEBI" id="CHEBI:43474"/>
        <dbReference type="ChEBI" id="CHEBI:57783"/>
        <dbReference type="ChEBI" id="CHEBI:64076"/>
        <dbReference type="ChEBI" id="CHEBI:456215"/>
        <dbReference type="ChEBI" id="CHEBI:456216"/>
        <dbReference type="EC" id="4.2.1.136"/>
    </reaction>
</comment>
<feature type="binding site" evidence="18">
    <location>
        <position position="164"/>
    </location>
    <ligand>
        <name>K(+)</name>
        <dbReference type="ChEBI" id="CHEBI:29103"/>
    </ligand>
</feature>
<evidence type="ECO:0000256" key="4">
    <source>
        <dbReference type="ARBA" id="ARBA00009524"/>
    </source>
</evidence>
<protein>
    <recommendedName>
        <fullName evidence="19">Bifunctional NAD(P)H-hydrate repair enzyme</fullName>
    </recommendedName>
    <alternativeName>
        <fullName evidence="19">Nicotinamide nucleotide repair protein</fullName>
    </alternativeName>
    <domain>
        <recommendedName>
            <fullName evidence="19">ADP-dependent (S)-NAD(P)H-hydrate dehydratase</fullName>
            <ecNumber evidence="19">4.2.1.136</ecNumber>
        </recommendedName>
        <alternativeName>
            <fullName evidence="19">ADP-dependent NAD(P)HX dehydratase</fullName>
        </alternativeName>
    </domain>
    <domain>
        <recommendedName>
            <fullName evidence="19">NAD(P)H-hydrate epimerase</fullName>
            <ecNumber evidence="19">5.1.99.6</ecNumber>
        </recommendedName>
    </domain>
</protein>
<feature type="binding site" evidence="17">
    <location>
        <position position="262"/>
    </location>
    <ligand>
        <name>(6S)-NADPHX</name>
        <dbReference type="ChEBI" id="CHEBI:64076"/>
    </ligand>
</feature>
<comment type="caution">
    <text evidence="18">Lacks conserved residue(s) required for the propagation of feature annotation.</text>
</comment>
<feature type="binding site" evidence="18">
    <location>
        <position position="65"/>
    </location>
    <ligand>
        <name>K(+)</name>
        <dbReference type="ChEBI" id="CHEBI:29103"/>
    </ligand>
</feature>
<comment type="catalytic activity">
    <reaction evidence="15 17 19">
        <text>(6S)-NADHX + ADP = AMP + phosphate + NADH + H(+)</text>
        <dbReference type="Rhea" id="RHEA:32223"/>
        <dbReference type="ChEBI" id="CHEBI:15378"/>
        <dbReference type="ChEBI" id="CHEBI:43474"/>
        <dbReference type="ChEBI" id="CHEBI:57945"/>
        <dbReference type="ChEBI" id="CHEBI:64074"/>
        <dbReference type="ChEBI" id="CHEBI:456215"/>
        <dbReference type="ChEBI" id="CHEBI:456216"/>
        <dbReference type="EC" id="4.2.1.136"/>
    </reaction>
</comment>
<evidence type="ECO:0000256" key="5">
    <source>
        <dbReference type="ARBA" id="ARBA00022723"/>
    </source>
</evidence>
<dbReference type="GO" id="GO:0005524">
    <property type="term" value="F:ATP binding"/>
    <property type="evidence" value="ECO:0007669"/>
    <property type="project" value="UniProtKB-UniRule"/>
</dbReference>
<keyword evidence="5 18" id="KW-0479">Metal-binding</keyword>
<dbReference type="SUPFAM" id="SSF53613">
    <property type="entry name" value="Ribokinase-like"/>
    <property type="match status" value="1"/>
</dbReference>
<organism evidence="22">
    <name type="scientific">Pseudoalteromonas prydzensis</name>
    <dbReference type="NCBI Taxonomy" id="182141"/>
    <lineage>
        <taxon>Bacteria</taxon>
        <taxon>Pseudomonadati</taxon>
        <taxon>Pseudomonadota</taxon>
        <taxon>Gammaproteobacteria</taxon>
        <taxon>Alteromonadales</taxon>
        <taxon>Pseudoalteromonadaceae</taxon>
        <taxon>Pseudoalteromonas</taxon>
    </lineage>
</organism>
<comment type="similarity">
    <text evidence="17">Belongs to the NnrD/CARKD family.</text>
</comment>
<dbReference type="NCBIfam" id="TIGR00197">
    <property type="entry name" value="yjeF_nterm"/>
    <property type="match status" value="1"/>
</dbReference>
<dbReference type="PANTHER" id="PTHR12592">
    <property type="entry name" value="ATP-DEPENDENT (S)-NAD(P)H-HYDRATE DEHYDRATASE FAMILY MEMBER"/>
    <property type="match status" value="1"/>
</dbReference>
<dbReference type="PROSITE" id="PS01050">
    <property type="entry name" value="YJEF_C_2"/>
    <property type="match status" value="1"/>
</dbReference>